<dbReference type="EMBL" id="CP003985">
    <property type="protein sequence ID" value="AGF76778.1"/>
    <property type="molecule type" value="Genomic_DNA"/>
</dbReference>
<dbReference type="HOGENOM" id="CLU_203096_0_0_7"/>
<sequence length="70" mass="7057">MRTVTALITALALTVMISVTAQAATLKCTVEKVEGNVITMDCGDKAASLAAGTEVKVKTATTKAAAIEGC</sequence>
<proteinExistence type="predicted"/>
<evidence type="ECO:0008006" key="4">
    <source>
        <dbReference type="Google" id="ProtNLM"/>
    </source>
</evidence>
<gene>
    <name evidence="2" type="ordered locus">UWK_00192</name>
</gene>
<feature type="chain" id="PRO_5004016593" description="DUF5666 domain-containing protein" evidence="1">
    <location>
        <begin position="24"/>
        <end position="70"/>
    </location>
</feature>
<dbReference type="Proteomes" id="UP000011721">
    <property type="component" value="Chromosome"/>
</dbReference>
<organism evidence="2 3">
    <name type="scientific">Desulfocapsa sulfexigens (strain DSM 10523 / SB164P1)</name>
    <dbReference type="NCBI Taxonomy" id="1167006"/>
    <lineage>
        <taxon>Bacteria</taxon>
        <taxon>Pseudomonadati</taxon>
        <taxon>Thermodesulfobacteriota</taxon>
        <taxon>Desulfobulbia</taxon>
        <taxon>Desulfobulbales</taxon>
        <taxon>Desulfocapsaceae</taxon>
        <taxon>Desulfocapsa</taxon>
    </lineage>
</organism>
<dbReference type="KEGG" id="dsf:UWK_00192"/>
<evidence type="ECO:0000313" key="3">
    <source>
        <dbReference type="Proteomes" id="UP000011721"/>
    </source>
</evidence>
<keyword evidence="1" id="KW-0732">Signal</keyword>
<protein>
    <recommendedName>
        <fullName evidence="4">DUF5666 domain-containing protein</fullName>
    </recommendedName>
</protein>
<feature type="signal peptide" evidence="1">
    <location>
        <begin position="1"/>
        <end position="23"/>
    </location>
</feature>
<dbReference type="STRING" id="1167006.UWK_00192"/>
<name>M1NZR7_DESSD</name>
<evidence type="ECO:0000313" key="2">
    <source>
        <dbReference type="EMBL" id="AGF76778.1"/>
    </source>
</evidence>
<dbReference type="RefSeq" id="WP_015402477.1">
    <property type="nucleotide sequence ID" value="NC_020304.1"/>
</dbReference>
<keyword evidence="3" id="KW-1185">Reference proteome</keyword>
<accession>M1NZR7</accession>
<reference evidence="3" key="1">
    <citation type="journal article" date="2013" name="Stand. Genomic Sci.">
        <title>Complete genome sequence of Desulfocapsa sulfexigens, a marine deltaproteobacterium specialized in disproportionating inorganic sulfur compounds.</title>
        <authorList>
            <person name="Finster K.W."/>
            <person name="Kjeldsen K.U."/>
            <person name="Kube M."/>
            <person name="Reinhardt R."/>
            <person name="Mussmann M."/>
            <person name="Amann R."/>
            <person name="Schreiber L."/>
        </authorList>
    </citation>
    <scope>NUCLEOTIDE SEQUENCE [LARGE SCALE GENOMIC DNA]</scope>
    <source>
        <strain evidence="3">DSM 10523 / SB164P1</strain>
    </source>
</reference>
<dbReference type="AlphaFoldDB" id="M1NZR7"/>
<evidence type="ECO:0000256" key="1">
    <source>
        <dbReference type="SAM" id="SignalP"/>
    </source>
</evidence>